<keyword evidence="1" id="KW-0812">Transmembrane</keyword>
<organism evidence="3 4">
    <name type="scientific">Salinigranum rubrum</name>
    <dbReference type="NCBI Taxonomy" id="755307"/>
    <lineage>
        <taxon>Archaea</taxon>
        <taxon>Methanobacteriati</taxon>
        <taxon>Methanobacteriota</taxon>
        <taxon>Stenosarchaea group</taxon>
        <taxon>Halobacteria</taxon>
        <taxon>Halobacteriales</taxon>
        <taxon>Haloferacaceae</taxon>
        <taxon>Salinigranum</taxon>
    </lineage>
</organism>
<evidence type="ECO:0000259" key="2">
    <source>
        <dbReference type="Pfam" id="PF07760"/>
    </source>
</evidence>
<keyword evidence="4" id="KW-1185">Reference proteome</keyword>
<proteinExistence type="predicted"/>
<dbReference type="PIRSF" id="PIRSF018671">
    <property type="entry name" value="UCP018671"/>
    <property type="match status" value="1"/>
</dbReference>
<dbReference type="OrthoDB" id="82282at2157"/>
<gene>
    <name evidence="3" type="ORF">C2R22_15410</name>
</gene>
<evidence type="ECO:0000313" key="4">
    <source>
        <dbReference type="Proteomes" id="UP000236584"/>
    </source>
</evidence>
<dbReference type="InterPro" id="IPR014495">
    <property type="entry name" value="UCP018671"/>
</dbReference>
<dbReference type="AlphaFoldDB" id="A0A2I8VLU8"/>
<feature type="transmembrane region" description="Helical" evidence="1">
    <location>
        <begin position="91"/>
        <end position="111"/>
    </location>
</feature>
<dbReference type="RefSeq" id="WP_103426543.1">
    <property type="nucleotide sequence ID" value="NZ_CP026309.1"/>
</dbReference>
<feature type="transmembrane region" description="Helical" evidence="1">
    <location>
        <begin position="21"/>
        <end position="41"/>
    </location>
</feature>
<dbReference type="InterPro" id="IPR011674">
    <property type="entry name" value="DUF1616"/>
</dbReference>
<keyword evidence="1" id="KW-0472">Membrane</keyword>
<name>A0A2I8VLU8_9EURY</name>
<reference evidence="3 4" key="1">
    <citation type="submission" date="2018-01" db="EMBL/GenBank/DDBJ databases">
        <title>Complete genome sequence of Salinigranum rubrum GX10T, an extremely halophilic archaeon isolated from a marine solar saltern.</title>
        <authorList>
            <person name="Han S."/>
        </authorList>
    </citation>
    <scope>NUCLEOTIDE SEQUENCE [LARGE SCALE GENOMIC DNA]</scope>
    <source>
        <strain evidence="3 4">GX10</strain>
    </source>
</reference>
<feature type="transmembrane region" description="Helical" evidence="1">
    <location>
        <begin position="117"/>
        <end position="138"/>
    </location>
</feature>
<evidence type="ECO:0000256" key="1">
    <source>
        <dbReference type="SAM" id="Phobius"/>
    </source>
</evidence>
<feature type="transmembrane region" description="Helical" evidence="1">
    <location>
        <begin position="47"/>
        <end position="70"/>
    </location>
</feature>
<dbReference type="EMBL" id="CP026309">
    <property type="protein sequence ID" value="AUV82854.1"/>
    <property type="molecule type" value="Genomic_DNA"/>
</dbReference>
<dbReference type="GeneID" id="35593508"/>
<dbReference type="KEGG" id="srub:C2R22_15410"/>
<feature type="transmembrane region" description="Helical" evidence="1">
    <location>
        <begin position="173"/>
        <end position="194"/>
    </location>
</feature>
<evidence type="ECO:0000313" key="3">
    <source>
        <dbReference type="EMBL" id="AUV82854.1"/>
    </source>
</evidence>
<sequence length="328" mass="34709">MNAMSLLAPLHRRGYVVPVDLAATAGLVVLAWSTAFLPVVRETPLRVPFGALLVLFLPGYALLAALFPRAKSPLATSETPKPDRLDGVDRVLLAIALSIALTALAGLSLSVTPWGFTVVPTALTLGVLTLVCCLVGGVRRARLPPADRFSPSLSSVSDVTQAAFVNAPRRTRFLNVLLVCGVVVAAGSIAYAAAAPNPTEPFSEFYLLSETGSTEPTTQGYALVPGSSATFRVGVVNHEGAPVDYTVVAVAQQVTVVDGRERVVAQTELERLTLRAAPGETREISHTIPAETNLGANQRVAYLLYKRVPPAFPTADTAYRHLFVTVDS</sequence>
<protein>
    <recommendedName>
        <fullName evidence="2">DUF1616 domain-containing protein</fullName>
    </recommendedName>
</protein>
<dbReference type="Pfam" id="PF07760">
    <property type="entry name" value="DUF1616"/>
    <property type="match status" value="1"/>
</dbReference>
<keyword evidence="1" id="KW-1133">Transmembrane helix</keyword>
<feature type="domain" description="DUF1616" evidence="2">
    <location>
        <begin position="26"/>
        <end position="326"/>
    </location>
</feature>
<dbReference type="Proteomes" id="UP000236584">
    <property type="component" value="Chromosome"/>
</dbReference>
<accession>A0A2I8VLU8</accession>